<sequence length="409" mass="47442">MAESRKRNVNEIERIQTDERDVQEVPDSNEDLIVDSENPAKRHQSQNYVTTKTDQVSAATPSVTDQVDSISKNEVESTTKESKDLPVLEKEERTNDRDSVNHVDQVPNTKEEQAPTSTEQQAPPVPVRKSVSSTIAREHQHHHQHQVVPRKEPTIFNVRPVDDITMYIADVIGKHLQTQYVEIEAKLGVFIDKQSGKRINLGAPTEMILIGMEGRVRFESNMTRQQHENYNKRLNELVSSSGLPGRERIKYQHTYETDTYYQVGRFEKWRVTTDQRTGKVVPDGIIEKQRITDINIHIPKQPLDYRISINVELPRTMPTTAPGYTRHKDRVSYQHGGIQFDLTQVKSDHEKEEPRHELELEIIDPLVFAREKSKMDRRESSQYYEMVESFINNVRMLSRKAIKLGNHYQ</sequence>
<evidence type="ECO:0000256" key="6">
    <source>
        <dbReference type="ARBA" id="ARBA00023242"/>
    </source>
</evidence>
<keyword evidence="12" id="KW-1185">Reference proteome</keyword>
<evidence type="ECO:0000259" key="10">
    <source>
        <dbReference type="Pfam" id="PF02940"/>
    </source>
</evidence>
<accession>A0AAD5K7J2</accession>
<dbReference type="GO" id="GO:0004651">
    <property type="term" value="F:polynucleotide 5'-phosphatase activity"/>
    <property type="evidence" value="ECO:0007669"/>
    <property type="project" value="UniProtKB-UniRule"/>
</dbReference>
<dbReference type="InterPro" id="IPR004206">
    <property type="entry name" value="mRNA_triPase_Cet1"/>
</dbReference>
<feature type="region of interest" description="Disordered" evidence="9">
    <location>
        <begin position="1"/>
        <end position="127"/>
    </location>
</feature>
<dbReference type="PANTHER" id="PTHR28118:SF1">
    <property type="entry name" value="POLYNUCLEOTIDE 5'-TRIPHOSPHATASE CTL1-RELATED"/>
    <property type="match status" value="1"/>
</dbReference>
<evidence type="ECO:0000256" key="3">
    <source>
        <dbReference type="ARBA" id="ARBA00006345"/>
    </source>
</evidence>
<comment type="function">
    <text evidence="8">First step of mRNA capping. Converts the 5'-triphosphate end of a nascent mRNA chain into a diphosphate end.</text>
</comment>
<gene>
    <name evidence="11" type="ORF">BDA99DRAFT_518620</name>
</gene>
<protein>
    <recommendedName>
        <fullName evidence="8">mRNA-capping enzyme subunit beta</fullName>
        <ecNumber evidence="8">3.6.1.74</ecNumber>
    </recommendedName>
    <alternativeName>
        <fullName evidence="8">mRNA 5'-phosphatase</fullName>
    </alternativeName>
    <alternativeName>
        <fullName evidence="8">mRNA 5'-triphosphate monophosphatase</fullName>
    </alternativeName>
</protein>
<comment type="similarity">
    <text evidence="3 8">Belongs to the fungal TPase family.</text>
</comment>
<keyword evidence="8" id="KW-0506">mRNA capping</keyword>
<reference evidence="11" key="2">
    <citation type="submission" date="2023-02" db="EMBL/GenBank/DDBJ databases">
        <authorList>
            <consortium name="DOE Joint Genome Institute"/>
            <person name="Mondo S.J."/>
            <person name="Chang Y."/>
            <person name="Wang Y."/>
            <person name="Ahrendt S."/>
            <person name="Andreopoulos W."/>
            <person name="Barry K."/>
            <person name="Beard J."/>
            <person name="Benny G.L."/>
            <person name="Blankenship S."/>
            <person name="Bonito G."/>
            <person name="Cuomo C."/>
            <person name="Desiro A."/>
            <person name="Gervers K.A."/>
            <person name="Hundley H."/>
            <person name="Kuo A."/>
            <person name="LaButti K."/>
            <person name="Lang B.F."/>
            <person name="Lipzen A."/>
            <person name="O'Donnell K."/>
            <person name="Pangilinan J."/>
            <person name="Reynolds N."/>
            <person name="Sandor L."/>
            <person name="Smith M.W."/>
            <person name="Tsang A."/>
            <person name="Grigoriev I.V."/>
            <person name="Stajich J.E."/>
            <person name="Spatafora J.W."/>
        </authorList>
    </citation>
    <scope>NUCLEOTIDE SEQUENCE</scope>
    <source>
        <strain evidence="11">RSA 2281</strain>
    </source>
</reference>
<keyword evidence="4 8" id="KW-0507">mRNA processing</keyword>
<comment type="subcellular location">
    <subcellularLocation>
        <location evidence="2 8">Nucleus</location>
    </subcellularLocation>
</comment>
<dbReference type="PANTHER" id="PTHR28118">
    <property type="entry name" value="POLYNUCLEOTIDE 5'-TRIPHOSPHATASE-RELATED"/>
    <property type="match status" value="1"/>
</dbReference>
<evidence type="ECO:0000256" key="5">
    <source>
        <dbReference type="ARBA" id="ARBA00022801"/>
    </source>
</evidence>
<organism evidence="11 12">
    <name type="scientific">Phascolomyces articulosus</name>
    <dbReference type="NCBI Taxonomy" id="60185"/>
    <lineage>
        <taxon>Eukaryota</taxon>
        <taxon>Fungi</taxon>
        <taxon>Fungi incertae sedis</taxon>
        <taxon>Mucoromycota</taxon>
        <taxon>Mucoromycotina</taxon>
        <taxon>Mucoromycetes</taxon>
        <taxon>Mucorales</taxon>
        <taxon>Lichtheimiaceae</taxon>
        <taxon>Phascolomyces</taxon>
    </lineage>
</organism>
<keyword evidence="5 8" id="KW-0378">Hydrolase</keyword>
<evidence type="ECO:0000256" key="2">
    <source>
        <dbReference type="ARBA" id="ARBA00004123"/>
    </source>
</evidence>
<evidence type="ECO:0000256" key="4">
    <source>
        <dbReference type="ARBA" id="ARBA00022664"/>
    </source>
</evidence>
<evidence type="ECO:0000313" key="12">
    <source>
        <dbReference type="Proteomes" id="UP001209540"/>
    </source>
</evidence>
<comment type="caution">
    <text evidence="11">The sequence shown here is derived from an EMBL/GenBank/DDBJ whole genome shotgun (WGS) entry which is preliminary data.</text>
</comment>
<dbReference type="EC" id="3.6.1.74" evidence="8"/>
<dbReference type="GO" id="GO:0006370">
    <property type="term" value="P:7-methylguanosine mRNA capping"/>
    <property type="evidence" value="ECO:0007669"/>
    <property type="project" value="UniProtKB-UniRule"/>
</dbReference>
<evidence type="ECO:0000313" key="11">
    <source>
        <dbReference type="EMBL" id="KAI9254517.1"/>
    </source>
</evidence>
<dbReference type="EMBL" id="JAIXMP010000024">
    <property type="protein sequence ID" value="KAI9254517.1"/>
    <property type="molecule type" value="Genomic_DNA"/>
</dbReference>
<dbReference type="InterPro" id="IPR033469">
    <property type="entry name" value="CYTH-like_dom_sf"/>
</dbReference>
<name>A0AAD5K7J2_9FUNG</name>
<dbReference type="InterPro" id="IPR040343">
    <property type="entry name" value="Cet1/Ctl1"/>
</dbReference>
<feature type="domain" description="mRNA triphosphatase Cet1-like" evidence="10">
    <location>
        <begin position="168"/>
        <end position="362"/>
    </location>
</feature>
<dbReference type="Gene3D" id="3.20.100.10">
    <property type="entry name" value="mRNA triphosphatase Cet1-like"/>
    <property type="match status" value="1"/>
</dbReference>
<dbReference type="GO" id="GO:0031533">
    <property type="term" value="C:mRNA capping enzyme complex"/>
    <property type="evidence" value="ECO:0007669"/>
    <property type="project" value="UniProtKB-UniRule"/>
</dbReference>
<reference evidence="11" key="1">
    <citation type="journal article" date="2022" name="IScience">
        <title>Evolution of zygomycete secretomes and the origins of terrestrial fungal ecologies.</title>
        <authorList>
            <person name="Chang Y."/>
            <person name="Wang Y."/>
            <person name="Mondo S."/>
            <person name="Ahrendt S."/>
            <person name="Andreopoulos W."/>
            <person name="Barry K."/>
            <person name="Beard J."/>
            <person name="Benny G.L."/>
            <person name="Blankenship S."/>
            <person name="Bonito G."/>
            <person name="Cuomo C."/>
            <person name="Desiro A."/>
            <person name="Gervers K.A."/>
            <person name="Hundley H."/>
            <person name="Kuo A."/>
            <person name="LaButti K."/>
            <person name="Lang B.F."/>
            <person name="Lipzen A."/>
            <person name="O'Donnell K."/>
            <person name="Pangilinan J."/>
            <person name="Reynolds N."/>
            <person name="Sandor L."/>
            <person name="Smith M.E."/>
            <person name="Tsang A."/>
            <person name="Grigoriev I.V."/>
            <person name="Stajich J.E."/>
            <person name="Spatafora J.W."/>
        </authorList>
    </citation>
    <scope>NUCLEOTIDE SEQUENCE</scope>
    <source>
        <strain evidence="11">RSA 2281</strain>
    </source>
</reference>
<feature type="compositionally biased region" description="Basic and acidic residues" evidence="9">
    <location>
        <begin position="71"/>
        <end position="101"/>
    </location>
</feature>
<dbReference type="CDD" id="cd07470">
    <property type="entry name" value="CYTH-like_mRNA_RTPase"/>
    <property type="match status" value="1"/>
</dbReference>
<feature type="compositionally biased region" description="Basic and acidic residues" evidence="9">
    <location>
        <begin position="1"/>
        <end position="23"/>
    </location>
</feature>
<comment type="cofactor">
    <cofactor evidence="1 8">
        <name>Mg(2+)</name>
        <dbReference type="ChEBI" id="CHEBI:18420"/>
    </cofactor>
</comment>
<dbReference type="SUPFAM" id="SSF55154">
    <property type="entry name" value="CYTH-like phosphatases"/>
    <property type="match status" value="1"/>
</dbReference>
<comment type="subunit">
    <text evidence="8">Heterodimer. The mRNA-capping enzyme is composed of two separate chains alpha and beta, respectively a mRNA guanylyltransferase and an mRNA 5'-triphosphate monophosphatase.</text>
</comment>
<evidence type="ECO:0000256" key="7">
    <source>
        <dbReference type="ARBA" id="ARBA00047740"/>
    </source>
</evidence>
<proteinExistence type="inferred from homology"/>
<feature type="compositionally biased region" description="Polar residues" evidence="9">
    <location>
        <begin position="45"/>
        <end position="70"/>
    </location>
</feature>
<keyword evidence="6 8" id="KW-0539">Nucleus</keyword>
<evidence type="ECO:0000256" key="9">
    <source>
        <dbReference type="SAM" id="MobiDB-lite"/>
    </source>
</evidence>
<evidence type="ECO:0000256" key="8">
    <source>
        <dbReference type="RuleBase" id="RU367053"/>
    </source>
</evidence>
<dbReference type="GO" id="GO:0140818">
    <property type="term" value="F:mRNA 5'-triphosphate monophosphatase activity"/>
    <property type="evidence" value="ECO:0007669"/>
    <property type="project" value="UniProtKB-EC"/>
</dbReference>
<dbReference type="InterPro" id="IPR037009">
    <property type="entry name" value="mRNA_triPase_Cet1_sf"/>
</dbReference>
<evidence type="ECO:0000256" key="1">
    <source>
        <dbReference type="ARBA" id="ARBA00001946"/>
    </source>
</evidence>
<comment type="catalytic activity">
    <reaction evidence="7">
        <text>a 5'-end triphospho-ribonucleoside in mRNA + H2O = a 5'-end diphospho-ribonucleoside in mRNA + phosphate + H(+)</text>
        <dbReference type="Rhea" id="RHEA:67004"/>
        <dbReference type="Rhea" id="RHEA-COMP:17164"/>
        <dbReference type="Rhea" id="RHEA-COMP:17165"/>
        <dbReference type="ChEBI" id="CHEBI:15377"/>
        <dbReference type="ChEBI" id="CHEBI:15378"/>
        <dbReference type="ChEBI" id="CHEBI:43474"/>
        <dbReference type="ChEBI" id="CHEBI:167616"/>
        <dbReference type="ChEBI" id="CHEBI:167618"/>
        <dbReference type="EC" id="3.6.1.74"/>
    </reaction>
    <physiologicalReaction direction="left-to-right" evidence="7">
        <dbReference type="Rhea" id="RHEA:67005"/>
    </physiologicalReaction>
</comment>
<dbReference type="Pfam" id="PF02940">
    <property type="entry name" value="mRNA_triPase"/>
    <property type="match status" value="1"/>
</dbReference>
<dbReference type="AlphaFoldDB" id="A0AAD5K7J2"/>
<dbReference type="Proteomes" id="UP001209540">
    <property type="component" value="Unassembled WGS sequence"/>
</dbReference>